<dbReference type="Gene3D" id="3.40.640.10">
    <property type="entry name" value="Type I PLP-dependent aspartate aminotransferase-like (Major domain)"/>
    <property type="match status" value="1"/>
</dbReference>
<evidence type="ECO:0000313" key="10">
    <source>
        <dbReference type="Proteomes" id="UP000034166"/>
    </source>
</evidence>
<dbReference type="GO" id="GO:0030170">
    <property type="term" value="F:pyridoxal phosphate binding"/>
    <property type="evidence" value="ECO:0007669"/>
    <property type="project" value="TreeGrafter"/>
</dbReference>
<dbReference type="AlphaFoldDB" id="A0A0M2T0S0"/>
<evidence type="ECO:0000256" key="8">
    <source>
        <dbReference type="RuleBase" id="RU004508"/>
    </source>
</evidence>
<dbReference type="RefSeq" id="WP_046523121.1">
    <property type="nucleotide sequence ID" value="NZ_LAYY01000006.1"/>
</dbReference>
<dbReference type="PIRSF" id="PIRSF000390">
    <property type="entry name" value="PLP_StrS"/>
    <property type="match status" value="1"/>
</dbReference>
<dbReference type="PANTHER" id="PTHR30244:SF34">
    <property type="entry name" value="DTDP-4-AMINO-4,6-DIDEOXYGALACTOSE TRANSAMINASE"/>
    <property type="match status" value="1"/>
</dbReference>
<feature type="modified residue" description="N6-(pyridoxal phosphate)lysine" evidence="7">
    <location>
        <position position="192"/>
    </location>
</feature>
<dbReference type="InterPro" id="IPR015424">
    <property type="entry name" value="PyrdxlP-dep_Trfase"/>
</dbReference>
<dbReference type="InterPro" id="IPR015422">
    <property type="entry name" value="PyrdxlP-dep_Trfase_small"/>
</dbReference>
<dbReference type="Proteomes" id="UP000034166">
    <property type="component" value="Unassembled WGS sequence"/>
</dbReference>
<dbReference type="GO" id="GO:0008483">
    <property type="term" value="F:transaminase activity"/>
    <property type="evidence" value="ECO:0007669"/>
    <property type="project" value="UniProtKB-KW"/>
</dbReference>
<dbReference type="SUPFAM" id="SSF53383">
    <property type="entry name" value="PLP-dependent transferases"/>
    <property type="match status" value="1"/>
</dbReference>
<dbReference type="GO" id="GO:0000271">
    <property type="term" value="P:polysaccharide biosynthetic process"/>
    <property type="evidence" value="ECO:0007669"/>
    <property type="project" value="TreeGrafter"/>
</dbReference>
<evidence type="ECO:0000256" key="3">
    <source>
        <dbReference type="ARBA" id="ARBA00022679"/>
    </source>
</evidence>
<evidence type="ECO:0000256" key="1">
    <source>
        <dbReference type="ARBA" id="ARBA00001933"/>
    </source>
</evidence>
<dbReference type="EMBL" id="LAYY01000006">
    <property type="protein sequence ID" value="KKK38817.1"/>
    <property type="molecule type" value="Genomic_DNA"/>
</dbReference>
<dbReference type="CDD" id="cd00616">
    <property type="entry name" value="AHBA_syn"/>
    <property type="match status" value="1"/>
</dbReference>
<dbReference type="InterPro" id="IPR000653">
    <property type="entry name" value="DegT/StrS_aminotransferase"/>
</dbReference>
<dbReference type="PATRIC" id="fig|1408103.3.peg.1570"/>
<keyword evidence="3 9" id="KW-0808">Transferase</keyword>
<comment type="caution">
    <text evidence="9">The sequence shown here is derived from an EMBL/GenBank/DDBJ whole genome shotgun (WGS) entry which is preliminary data.</text>
</comment>
<evidence type="ECO:0000256" key="4">
    <source>
        <dbReference type="ARBA" id="ARBA00022898"/>
    </source>
</evidence>
<reference evidence="9 10" key="1">
    <citation type="submission" date="2015-04" db="EMBL/GenBank/DDBJ databases">
        <title>Taxonomic description and genome sequence of Bacillus campisalis sp. nov., a novel member of the genus Bacillus isolated from solar saltern.</title>
        <authorList>
            <person name="Mathan Kumar R."/>
            <person name="Kaur G."/>
            <person name="Kumar A."/>
            <person name="Singh N.K."/>
            <person name="Kaur N."/>
            <person name="Kumar N."/>
            <person name="Mayilraj S."/>
        </authorList>
    </citation>
    <scope>NUCLEOTIDE SEQUENCE [LARGE SCALE GENOMIC DNA]</scope>
    <source>
        <strain evidence="9 10">SA2-6</strain>
    </source>
</reference>
<keyword evidence="10" id="KW-1185">Reference proteome</keyword>
<dbReference type="PANTHER" id="PTHR30244">
    <property type="entry name" value="TRANSAMINASE"/>
    <property type="match status" value="1"/>
</dbReference>
<dbReference type="InterPro" id="IPR015421">
    <property type="entry name" value="PyrdxlP-dep_Trfase_major"/>
</dbReference>
<name>A0A0M2T0S0_9BACI</name>
<keyword evidence="2 9" id="KW-0032">Aminotransferase</keyword>
<proteinExistence type="inferred from homology"/>
<evidence type="ECO:0000256" key="7">
    <source>
        <dbReference type="PIRSR" id="PIRSR000390-2"/>
    </source>
</evidence>
<evidence type="ECO:0000313" key="9">
    <source>
        <dbReference type="EMBL" id="KKK38817.1"/>
    </source>
</evidence>
<evidence type="ECO:0000256" key="2">
    <source>
        <dbReference type="ARBA" id="ARBA00022576"/>
    </source>
</evidence>
<evidence type="ECO:0000256" key="6">
    <source>
        <dbReference type="PIRSR" id="PIRSR000390-1"/>
    </source>
</evidence>
<organism evidence="9 10">
    <name type="scientific">Mesobacillus campisalis</name>
    <dbReference type="NCBI Taxonomy" id="1408103"/>
    <lineage>
        <taxon>Bacteria</taxon>
        <taxon>Bacillati</taxon>
        <taxon>Bacillota</taxon>
        <taxon>Bacilli</taxon>
        <taxon>Bacillales</taxon>
        <taxon>Bacillaceae</taxon>
        <taxon>Mesobacillus</taxon>
    </lineage>
</organism>
<keyword evidence="4 7" id="KW-0663">Pyridoxal phosphate</keyword>
<feature type="active site" description="Proton acceptor" evidence="6">
    <location>
        <position position="192"/>
    </location>
</feature>
<gene>
    <name evidence="9" type="ORF">WQ57_06985</name>
</gene>
<dbReference type="Gene3D" id="3.90.1150.10">
    <property type="entry name" value="Aspartate Aminotransferase, domain 1"/>
    <property type="match status" value="1"/>
</dbReference>
<protein>
    <submittedName>
        <fullName evidence="9">Pyridoxal phosphate-dependent aminotransferase</fullName>
    </submittedName>
</protein>
<dbReference type="Pfam" id="PF01041">
    <property type="entry name" value="DegT_DnrJ_EryC1"/>
    <property type="match status" value="1"/>
</dbReference>
<comment type="cofactor">
    <cofactor evidence="1">
        <name>pyridoxal 5'-phosphate</name>
        <dbReference type="ChEBI" id="CHEBI:597326"/>
    </cofactor>
</comment>
<evidence type="ECO:0000256" key="5">
    <source>
        <dbReference type="ARBA" id="ARBA00037999"/>
    </source>
</evidence>
<dbReference type="OrthoDB" id="9810913at2"/>
<comment type="similarity">
    <text evidence="5 8">Belongs to the DegT/DnrJ/EryC1 family.</text>
</comment>
<sequence>MVKQKRIYLSSPHMSGNEQKYIKEAFDTNWIAPLGPNVDCFEREIAAYIGTKGAAAVSSGTAAIHLALQLLDVGRGDRVFCSSLTFIASANPIVYQGAEPVFIDSEPDTWNMSPQALKRAFIEAERKGRLPKAVIVVNLYGQSAKMDEIISVCDAYNVPIIEDAAESLGSSYKGRKSGTFGKFGIFSFNGNKIITTSGGGMLVSNDEEALEKARFLATQARDPAPHYQHSDVGFNYRMSNILAGVGRAQLEVLDERVKSRRTIYKRYQAALGGIEGIDFMPEMDGTMSNRWLTALTIDAHIAGISPMQMIEHLAKDNIEARPVWKPLHLQPAFEGAAYYPHQAGVSISDHLFRNGLCLPSGSNMTLEEQIRVIGGIMELFAKVEVTRALGLPVS</sequence>
<accession>A0A0M2T0S0</accession>
<dbReference type="FunFam" id="3.40.640.10:FF:000090">
    <property type="entry name" value="Pyridoxal phosphate-dependent aminotransferase"/>
    <property type="match status" value="1"/>
</dbReference>